<proteinExistence type="predicted"/>
<evidence type="ECO:0000256" key="2">
    <source>
        <dbReference type="SAM" id="Phobius"/>
    </source>
</evidence>
<feature type="transmembrane region" description="Helical" evidence="2">
    <location>
        <begin position="204"/>
        <end position="222"/>
    </location>
</feature>
<feature type="non-terminal residue" evidence="3">
    <location>
        <position position="477"/>
    </location>
</feature>
<gene>
    <name evidence="3" type="ORF">FJM51_17895</name>
</gene>
<reference evidence="3 4" key="1">
    <citation type="submission" date="2019-06" db="EMBL/GenBank/DDBJ databases">
        <title>A novel bacterium of genus Amaricoccus, isolated from marine sediment.</title>
        <authorList>
            <person name="Huang H."/>
            <person name="Mo K."/>
            <person name="Hu Y."/>
        </authorList>
    </citation>
    <scope>NUCLEOTIDE SEQUENCE [LARGE SCALE GENOMIC DNA]</scope>
    <source>
        <strain evidence="3 4">HB172011</strain>
    </source>
</reference>
<keyword evidence="4" id="KW-1185">Reference proteome</keyword>
<dbReference type="RefSeq" id="WP_140455500.1">
    <property type="nucleotide sequence ID" value="NZ_VFRP01000022.1"/>
</dbReference>
<dbReference type="Proteomes" id="UP000319255">
    <property type="component" value="Unassembled WGS sequence"/>
</dbReference>
<feature type="transmembrane region" description="Helical" evidence="2">
    <location>
        <begin position="91"/>
        <end position="110"/>
    </location>
</feature>
<sequence length="477" mass="52989">MAETARPTRRYLRDDRVVLDTDRARARDESILGIGAGSLLALYVVSLMIPAEFHAGPIRLTPYTALLLVFIVPLFLHFLRQVSEGTNRLILLDVMMIAQVVLTGLAIIYNNGIGRAVFVVNQTVSLFGGYMVGRILIRRTTDYALFFRWFFYGLAFWLPFAMIELLTKRMLISEILAHFSSPLPRAGNEPRLGLNRVQAFMEHAITYGLLCSVGIANSYYILRDSSAWRYVRTGFFCFMTFISLSSAPVIAMGLQMMLAGWDRLFGALRYKWTLLVVTGVASALVVQLAAPHGIVGLVIENLAFDPTTGWGRTEILEYGSAEVARHPWLGIGLNDWIRPWYKKPSVDNFWLVTAMRYGLPAFLLLAGGIVVHLLTIATRRRLDPVMTDYRKGYLIAWMGVIFILATVHIWGAGPLFIMAYLGAGSIFYTGPELESGTAYRRRRALAEQGAERRLGAQGGARPARGGPRAQTPAGGAA</sequence>
<feature type="compositionally biased region" description="Low complexity" evidence="1">
    <location>
        <begin position="459"/>
        <end position="477"/>
    </location>
</feature>
<keyword evidence="2" id="KW-0812">Transmembrane</keyword>
<name>A0A501WK07_9RHOB</name>
<evidence type="ECO:0000256" key="1">
    <source>
        <dbReference type="SAM" id="MobiDB-lite"/>
    </source>
</evidence>
<comment type="caution">
    <text evidence="3">The sequence shown here is derived from an EMBL/GenBank/DDBJ whole genome shotgun (WGS) entry which is preliminary data.</text>
</comment>
<evidence type="ECO:0000313" key="4">
    <source>
        <dbReference type="Proteomes" id="UP000319255"/>
    </source>
</evidence>
<feature type="region of interest" description="Disordered" evidence="1">
    <location>
        <begin position="448"/>
        <end position="477"/>
    </location>
</feature>
<dbReference type="EMBL" id="VFRP01000022">
    <property type="protein sequence ID" value="TPE48434.1"/>
    <property type="molecule type" value="Genomic_DNA"/>
</dbReference>
<evidence type="ECO:0000313" key="3">
    <source>
        <dbReference type="EMBL" id="TPE48434.1"/>
    </source>
</evidence>
<feature type="transmembrane region" description="Helical" evidence="2">
    <location>
        <begin position="234"/>
        <end position="258"/>
    </location>
</feature>
<dbReference type="GO" id="GO:0016874">
    <property type="term" value="F:ligase activity"/>
    <property type="evidence" value="ECO:0007669"/>
    <property type="project" value="UniProtKB-KW"/>
</dbReference>
<keyword evidence="3" id="KW-0436">Ligase</keyword>
<feature type="transmembrane region" description="Helical" evidence="2">
    <location>
        <begin position="116"/>
        <end position="137"/>
    </location>
</feature>
<keyword evidence="2" id="KW-1133">Transmembrane helix</keyword>
<accession>A0A501WK07</accession>
<protein>
    <submittedName>
        <fullName evidence="3">O-antigen ligase family protein</fullName>
    </submittedName>
</protein>
<dbReference type="AlphaFoldDB" id="A0A501WK07"/>
<feature type="transmembrane region" description="Helical" evidence="2">
    <location>
        <begin position="394"/>
        <end position="421"/>
    </location>
</feature>
<feature type="transmembrane region" description="Helical" evidence="2">
    <location>
        <begin position="61"/>
        <end position="79"/>
    </location>
</feature>
<dbReference type="OrthoDB" id="264250at2"/>
<keyword evidence="2" id="KW-0472">Membrane</keyword>
<organism evidence="3 4">
    <name type="scientific">Amaricoccus solimangrovi</name>
    <dbReference type="NCBI Taxonomy" id="2589815"/>
    <lineage>
        <taxon>Bacteria</taxon>
        <taxon>Pseudomonadati</taxon>
        <taxon>Pseudomonadota</taxon>
        <taxon>Alphaproteobacteria</taxon>
        <taxon>Rhodobacterales</taxon>
        <taxon>Paracoccaceae</taxon>
        <taxon>Amaricoccus</taxon>
    </lineage>
</organism>
<feature type="transmembrane region" description="Helical" evidence="2">
    <location>
        <begin position="31"/>
        <end position="49"/>
    </location>
</feature>
<feature type="transmembrane region" description="Helical" evidence="2">
    <location>
        <begin position="149"/>
        <end position="167"/>
    </location>
</feature>
<feature type="transmembrane region" description="Helical" evidence="2">
    <location>
        <begin position="349"/>
        <end position="374"/>
    </location>
</feature>